<sequence length="274" mass="31738">MKICIAGQNDIAVKSTSFLISEKIVLPEDLIVCFNQADTGKDLFQKSFKKYSQEHNLVNAKLEDLYNINNLLFISLQYDKIIFPEKFKSNLLFNIHFSLLPKYKGMYTSVWPILNGDQYSGVTLHTIDAGIDTGEIIDQIKFDINFHDTSRDLYLKYIEHGIYLFKKNIYDLVSGHYKTVQQSAIESSYYSKCSINFSNISINLNKSAFEIRNQIRAFNFKEYQIPVIYGFKIVSANILDSITRKKPGTILYSTQDYIDISTIDYDLRLNKEKL</sequence>
<dbReference type="CDD" id="cd08369">
    <property type="entry name" value="FMT_core"/>
    <property type="match status" value="1"/>
</dbReference>
<dbReference type="Gene3D" id="3.40.50.12230">
    <property type="match status" value="1"/>
</dbReference>
<dbReference type="PANTHER" id="PTHR11138">
    <property type="entry name" value="METHIONYL-TRNA FORMYLTRANSFERASE"/>
    <property type="match status" value="1"/>
</dbReference>
<keyword evidence="3" id="KW-0648">Protein biosynthesis</keyword>
<protein>
    <recommendedName>
        <fullName evidence="8">Formyl transferase N-terminal domain-containing protein</fullName>
    </recommendedName>
</protein>
<dbReference type="PANTHER" id="PTHR11138:SF5">
    <property type="entry name" value="METHIONYL-TRNA FORMYLTRANSFERASE, MITOCHONDRIAL"/>
    <property type="match status" value="1"/>
</dbReference>
<proteinExistence type="inferred from homology"/>
<organism evidence="6 7">
    <name type="scientific">Calothrix parietina FACHB-288</name>
    <dbReference type="NCBI Taxonomy" id="2692896"/>
    <lineage>
        <taxon>Bacteria</taxon>
        <taxon>Bacillati</taxon>
        <taxon>Cyanobacteriota</taxon>
        <taxon>Cyanophyceae</taxon>
        <taxon>Nostocales</taxon>
        <taxon>Calotrichaceae</taxon>
        <taxon>Calothrix</taxon>
    </lineage>
</organism>
<keyword evidence="2" id="KW-0808">Transferase</keyword>
<dbReference type="InterPro" id="IPR002376">
    <property type="entry name" value="Formyl_transf_N"/>
</dbReference>
<comment type="caution">
    <text evidence="6">The sequence shown here is derived from an EMBL/GenBank/DDBJ whole genome shotgun (WGS) entry which is preliminary data.</text>
</comment>
<evidence type="ECO:0000259" key="4">
    <source>
        <dbReference type="Pfam" id="PF00551"/>
    </source>
</evidence>
<dbReference type="SUPFAM" id="SSF53328">
    <property type="entry name" value="Formyltransferase"/>
    <property type="match status" value="1"/>
</dbReference>
<reference evidence="6 7" key="1">
    <citation type="journal article" date="2020" name="ISME J.">
        <title>Comparative genomics reveals insights into cyanobacterial evolution and habitat adaptation.</title>
        <authorList>
            <person name="Chen M.Y."/>
            <person name="Teng W.K."/>
            <person name="Zhao L."/>
            <person name="Hu C.X."/>
            <person name="Zhou Y.K."/>
            <person name="Han B.P."/>
            <person name="Song L.R."/>
            <person name="Shu W.S."/>
        </authorList>
    </citation>
    <scope>NUCLEOTIDE SEQUENCE [LARGE SCALE GENOMIC DNA]</scope>
    <source>
        <strain evidence="6 7">FACHB-288</strain>
    </source>
</reference>
<dbReference type="InterPro" id="IPR011034">
    <property type="entry name" value="Formyl_transferase-like_C_sf"/>
</dbReference>
<dbReference type="RefSeq" id="WP_190547309.1">
    <property type="nucleotide sequence ID" value="NZ_CAWPNO010000063.1"/>
</dbReference>
<feature type="domain" description="Formyl transferase N-terminal" evidence="4">
    <location>
        <begin position="57"/>
        <end position="157"/>
    </location>
</feature>
<dbReference type="SUPFAM" id="SSF50486">
    <property type="entry name" value="FMT C-terminal domain-like"/>
    <property type="match status" value="1"/>
</dbReference>
<evidence type="ECO:0000313" key="7">
    <source>
        <dbReference type="Proteomes" id="UP000658514"/>
    </source>
</evidence>
<keyword evidence="7" id="KW-1185">Reference proteome</keyword>
<dbReference type="Pfam" id="PF02911">
    <property type="entry name" value="Formyl_trans_C"/>
    <property type="match status" value="1"/>
</dbReference>
<feature type="domain" description="Formyl transferase C-terminal" evidence="5">
    <location>
        <begin position="201"/>
        <end position="270"/>
    </location>
</feature>
<dbReference type="CDD" id="cd08704">
    <property type="entry name" value="Met_tRNA_FMT_C"/>
    <property type="match status" value="1"/>
</dbReference>
<dbReference type="InterPro" id="IPR005793">
    <property type="entry name" value="Formyl_trans_C"/>
</dbReference>
<dbReference type="EMBL" id="JACJQH010000030">
    <property type="protein sequence ID" value="MBD2197613.1"/>
    <property type="molecule type" value="Genomic_DNA"/>
</dbReference>
<evidence type="ECO:0000256" key="1">
    <source>
        <dbReference type="ARBA" id="ARBA00010699"/>
    </source>
</evidence>
<evidence type="ECO:0000256" key="2">
    <source>
        <dbReference type="ARBA" id="ARBA00022679"/>
    </source>
</evidence>
<accession>A0ABR8ACI9</accession>
<name>A0ABR8ACI9_9CYAN</name>
<dbReference type="Proteomes" id="UP000658514">
    <property type="component" value="Unassembled WGS sequence"/>
</dbReference>
<evidence type="ECO:0000256" key="3">
    <source>
        <dbReference type="ARBA" id="ARBA00022917"/>
    </source>
</evidence>
<evidence type="ECO:0000259" key="5">
    <source>
        <dbReference type="Pfam" id="PF02911"/>
    </source>
</evidence>
<dbReference type="Pfam" id="PF00551">
    <property type="entry name" value="Formyl_trans_N"/>
    <property type="match status" value="1"/>
</dbReference>
<comment type="similarity">
    <text evidence="1">Belongs to the Fmt family.</text>
</comment>
<evidence type="ECO:0008006" key="8">
    <source>
        <dbReference type="Google" id="ProtNLM"/>
    </source>
</evidence>
<dbReference type="InterPro" id="IPR036477">
    <property type="entry name" value="Formyl_transf_N_sf"/>
</dbReference>
<dbReference type="InterPro" id="IPR044135">
    <property type="entry name" value="Met-tRNA-FMT_C"/>
</dbReference>
<evidence type="ECO:0000313" key="6">
    <source>
        <dbReference type="EMBL" id="MBD2197613.1"/>
    </source>
</evidence>
<gene>
    <name evidence="6" type="ORF">H6G24_19235</name>
</gene>